<gene>
    <name evidence="3" type="ORF">KBY27_22440</name>
</gene>
<dbReference type="AlphaFoldDB" id="A0A9Q3WSB2"/>
<dbReference type="PANTHER" id="PTHR32309">
    <property type="entry name" value="TYROSINE-PROTEIN KINASE"/>
    <property type="match status" value="1"/>
</dbReference>
<feature type="transmembrane region" description="Helical" evidence="2">
    <location>
        <begin position="18"/>
        <end position="40"/>
    </location>
</feature>
<protein>
    <recommendedName>
        <fullName evidence="5">Sugar transporter</fullName>
    </recommendedName>
</protein>
<keyword evidence="2" id="KW-0472">Membrane</keyword>
<keyword evidence="2" id="KW-1133">Transmembrane helix</keyword>
<comment type="caution">
    <text evidence="3">The sequence shown here is derived from an EMBL/GenBank/DDBJ whole genome shotgun (WGS) entry which is preliminary data.</text>
</comment>
<organism evidence="3 4">
    <name type="scientific">Ruegeria pomeroyi</name>
    <dbReference type="NCBI Taxonomy" id="89184"/>
    <lineage>
        <taxon>Bacteria</taxon>
        <taxon>Pseudomonadati</taxon>
        <taxon>Pseudomonadota</taxon>
        <taxon>Alphaproteobacteria</taxon>
        <taxon>Rhodobacterales</taxon>
        <taxon>Roseobacteraceae</taxon>
        <taxon>Ruegeria</taxon>
    </lineage>
</organism>
<evidence type="ECO:0000256" key="2">
    <source>
        <dbReference type="SAM" id="Phobius"/>
    </source>
</evidence>
<dbReference type="GO" id="GO:0005886">
    <property type="term" value="C:plasma membrane"/>
    <property type="evidence" value="ECO:0007669"/>
    <property type="project" value="TreeGrafter"/>
</dbReference>
<dbReference type="Proteomes" id="UP000813672">
    <property type="component" value="Unassembled WGS sequence"/>
</dbReference>
<reference evidence="3" key="1">
    <citation type="journal article" date="2021" name="Environ. Microbiol.">
        <title>Cryptic niche differentiation of novel sediment ecotypes of Rugeria pomeroyi correlates with nitrate respiration.</title>
        <authorList>
            <person name="Lin X."/>
            <person name="McNichol J."/>
            <person name="Chu X."/>
            <person name="Qian Y."/>
            <person name="Luo H."/>
        </authorList>
    </citation>
    <scope>NUCLEOTIDE SEQUENCE</scope>
    <source>
        <strain evidence="3">SZCCDBB064</strain>
    </source>
</reference>
<keyword evidence="1" id="KW-0175">Coiled coil</keyword>
<sequence length="378" mass="42454">MIEVAPAAQPASMKARHWMLVFSFLLAVVAPTLVAGYYLYTHAADQYASTVAFTVRQEESGSALEVLGGLRNLSGASSTDTDVLYQFIQSQELVQAVDRDLDLRSLYRKPEYDPVFTLTENASIEELVEYWTRMVRILYDPGTGLMEVETRAFEAADAKAISESIFRYSGDMINELSAIARADLTRYAKEELDLAIERLKEARRALTLFRNETQIVDPGADIQGQMGLLNSLQAQLAETLIEQDLLRETARANDPRLEQAKLKIEVIEKRIGEERRKLGVSGQHGDTGAFADLVGTFESLQVDRQFAEEAYVSALSAYDSAVAEARRQSRYLAAYVRPTLAQTPQYPRREILLVLTALVMFGIWAILSLVFYSLRDRR</sequence>
<evidence type="ECO:0000256" key="1">
    <source>
        <dbReference type="SAM" id="Coils"/>
    </source>
</evidence>
<evidence type="ECO:0000313" key="4">
    <source>
        <dbReference type="Proteomes" id="UP000813672"/>
    </source>
</evidence>
<keyword evidence="2" id="KW-0812">Transmembrane</keyword>
<proteinExistence type="predicted"/>
<dbReference type="PANTHER" id="PTHR32309:SF13">
    <property type="entry name" value="FERRIC ENTEROBACTIN TRANSPORT PROTEIN FEPE"/>
    <property type="match status" value="1"/>
</dbReference>
<dbReference type="EMBL" id="JAGQAF010000028">
    <property type="protein sequence ID" value="MCE8540233.1"/>
    <property type="molecule type" value="Genomic_DNA"/>
</dbReference>
<feature type="coiled-coil region" evidence="1">
    <location>
        <begin position="192"/>
        <end position="277"/>
    </location>
</feature>
<evidence type="ECO:0008006" key="5">
    <source>
        <dbReference type="Google" id="ProtNLM"/>
    </source>
</evidence>
<feature type="transmembrane region" description="Helical" evidence="2">
    <location>
        <begin position="351"/>
        <end position="374"/>
    </location>
</feature>
<name>A0A9Q3WSB2_9RHOB</name>
<accession>A0A9Q3WSB2</accession>
<evidence type="ECO:0000313" key="3">
    <source>
        <dbReference type="EMBL" id="MCE8540233.1"/>
    </source>
</evidence>
<dbReference type="InterPro" id="IPR050445">
    <property type="entry name" value="Bact_polysacc_biosynth/exp"/>
</dbReference>
<dbReference type="GO" id="GO:0004713">
    <property type="term" value="F:protein tyrosine kinase activity"/>
    <property type="evidence" value="ECO:0007669"/>
    <property type="project" value="TreeGrafter"/>
</dbReference>